<evidence type="ECO:0000256" key="1">
    <source>
        <dbReference type="SAM" id="Coils"/>
    </source>
</evidence>
<name>A0ABR6EUN5_9SPHI</name>
<dbReference type="InterPro" id="IPR022205">
    <property type="entry name" value="DUF3732"/>
</dbReference>
<protein>
    <submittedName>
        <fullName evidence="2">DUF3732 domain-containing protein</fullName>
    </submittedName>
</protein>
<comment type="caution">
    <text evidence="2">The sequence shown here is derived from an EMBL/GenBank/DDBJ whole genome shotgun (WGS) entry which is preliminary data.</text>
</comment>
<feature type="coiled-coil region" evidence="1">
    <location>
        <begin position="447"/>
        <end position="483"/>
    </location>
</feature>
<evidence type="ECO:0000313" key="2">
    <source>
        <dbReference type="EMBL" id="MBB2148971.1"/>
    </source>
</evidence>
<keyword evidence="1" id="KW-0175">Coiled coil</keyword>
<dbReference type="InterPro" id="IPR027417">
    <property type="entry name" value="P-loop_NTPase"/>
</dbReference>
<organism evidence="2 3">
    <name type="scientific">Pedobacter gandavensis</name>
    <dbReference type="NCBI Taxonomy" id="2679963"/>
    <lineage>
        <taxon>Bacteria</taxon>
        <taxon>Pseudomonadati</taxon>
        <taxon>Bacteroidota</taxon>
        <taxon>Sphingobacteriia</taxon>
        <taxon>Sphingobacteriales</taxon>
        <taxon>Sphingobacteriaceae</taxon>
        <taxon>Pedobacter</taxon>
    </lineage>
</organism>
<evidence type="ECO:0000313" key="3">
    <source>
        <dbReference type="Proteomes" id="UP000636110"/>
    </source>
</evidence>
<proteinExistence type="predicted"/>
<dbReference type="Gene3D" id="3.40.50.300">
    <property type="entry name" value="P-loop containing nucleotide triphosphate hydrolases"/>
    <property type="match status" value="1"/>
</dbReference>
<accession>A0ABR6EUN5</accession>
<dbReference type="Proteomes" id="UP000636110">
    <property type="component" value="Unassembled WGS sequence"/>
</dbReference>
<dbReference type="Pfam" id="PF12532">
    <property type="entry name" value="DUF3732"/>
    <property type="match status" value="1"/>
</dbReference>
<dbReference type="RefSeq" id="WP_182955780.1">
    <property type="nucleotide sequence ID" value="NZ_WNXC01000002.1"/>
</dbReference>
<reference evidence="2 3" key="1">
    <citation type="submission" date="2019-11" db="EMBL/GenBank/DDBJ databases">
        <title>Description of Pedobacter sp. LMG 31462T.</title>
        <authorList>
            <person name="Carlier A."/>
            <person name="Qi S."/>
            <person name="Vandamme P."/>
        </authorList>
    </citation>
    <scope>NUCLEOTIDE SEQUENCE [LARGE SCALE GENOMIC DNA]</scope>
    <source>
        <strain evidence="2 3">LMG 31462</strain>
    </source>
</reference>
<sequence length="647" mass="73560">MSRWNISHLAFYSKNDLCRTIEFNVNDVTIITGASNTGKSAVISAIDYCLGSSTCNIPAFVSARVTHIATRWSDGTTAFIVARELSRTGKASGNMYFEYGSDVELPDSAGGLNGSGNIEEVKGLIENLFGFKEVNQTDNVFNINKISIRQITPFMYLDKNIIISDTTLMYGLDDPNASKRIVDSLPYFLGAIDLDELEALNRLRGLKKGVENEEKKKILFEQHQVDLLEKCRSLLAEASQVGLYQMTDEINGASKEKLIDDLKNLTNWEYRAVNFENEDMVKALQQTKMSELNQLNALRRKKTAALQINTTTSEYDSVVDKQISKLDLGKFFQHTEEKCPVCSSDFTEPNELSKLIENSIVELKREKNVVKQHRPSINGFVKEMDTQIETLQTSINKTDADIRNLIKESDVAQKHLVLNQRITRVIGRISYFLDNHSTVEAFDQKKLNEYNEDIEQITKKYGKSQKEERIALAERKISKYTTANLKELPKGIPIETCDVDFFSKQPKLVITDSETQIKTQFENIGSDENYLSLHLSFAFAFQRFLAEKQSSVPGLLILDQISRPYYSNKTESEESDLNEIANSDDDSSALERHFNFIFAQVASQDGLQVIVLEHAYLSYHEEYKKTTKYQWPKIANDKLIPSDWPVN</sequence>
<keyword evidence="3" id="KW-1185">Reference proteome</keyword>
<dbReference type="EMBL" id="WNXC01000002">
    <property type="protein sequence ID" value="MBB2148971.1"/>
    <property type="molecule type" value="Genomic_DNA"/>
</dbReference>
<gene>
    <name evidence="2" type="ORF">GM920_08595</name>
</gene>